<dbReference type="Gene3D" id="3.30.1540.10">
    <property type="entry name" value="formyl-coa transferase, domain 3"/>
    <property type="match status" value="1"/>
</dbReference>
<dbReference type="InterPro" id="IPR003673">
    <property type="entry name" value="CoA-Trfase_fam_III"/>
</dbReference>
<evidence type="ECO:0000313" key="2">
    <source>
        <dbReference type="EMBL" id="GAA4173481.1"/>
    </source>
</evidence>
<proteinExistence type="predicted"/>
<gene>
    <name evidence="2" type="ORF">GCM10022287_15930</name>
</gene>
<name>A0ABP7ZYW2_9MICO</name>
<dbReference type="EMBL" id="BAABBW010000002">
    <property type="protein sequence ID" value="GAA4173481.1"/>
    <property type="molecule type" value="Genomic_DNA"/>
</dbReference>
<evidence type="ECO:0000256" key="1">
    <source>
        <dbReference type="SAM" id="MobiDB-lite"/>
    </source>
</evidence>
<reference evidence="3" key="1">
    <citation type="journal article" date="2019" name="Int. J. Syst. Evol. Microbiol.">
        <title>The Global Catalogue of Microorganisms (GCM) 10K type strain sequencing project: providing services to taxonomists for standard genome sequencing and annotation.</title>
        <authorList>
            <consortium name="The Broad Institute Genomics Platform"/>
            <consortium name="The Broad Institute Genome Sequencing Center for Infectious Disease"/>
            <person name="Wu L."/>
            <person name="Ma J."/>
        </authorList>
    </citation>
    <scope>NUCLEOTIDE SEQUENCE [LARGE SCALE GENOMIC DNA]</scope>
    <source>
        <strain evidence="3">JCM 17591</strain>
    </source>
</reference>
<dbReference type="PANTHER" id="PTHR48228:SF5">
    <property type="entry name" value="ALPHA-METHYLACYL-COA RACEMASE"/>
    <property type="match status" value="1"/>
</dbReference>
<keyword evidence="3" id="KW-1185">Reference proteome</keyword>
<dbReference type="Proteomes" id="UP001501079">
    <property type="component" value="Unassembled WGS sequence"/>
</dbReference>
<protein>
    <submittedName>
        <fullName evidence="2">CaiB/BaiF CoA-transferase family protein</fullName>
    </submittedName>
</protein>
<dbReference type="RefSeq" id="WP_344753078.1">
    <property type="nucleotide sequence ID" value="NZ_BAABBW010000002.1"/>
</dbReference>
<feature type="region of interest" description="Disordered" evidence="1">
    <location>
        <begin position="346"/>
        <end position="370"/>
    </location>
</feature>
<comment type="caution">
    <text evidence="2">The sequence shown here is derived from an EMBL/GenBank/DDBJ whole genome shotgun (WGS) entry which is preliminary data.</text>
</comment>
<dbReference type="InterPro" id="IPR023606">
    <property type="entry name" value="CoA-Trfase_III_dom_1_sf"/>
</dbReference>
<dbReference type="SUPFAM" id="SSF89796">
    <property type="entry name" value="CoA-transferase family III (CaiB/BaiF)"/>
    <property type="match status" value="1"/>
</dbReference>
<dbReference type="Pfam" id="PF02515">
    <property type="entry name" value="CoA_transf_3"/>
    <property type="match status" value="1"/>
</dbReference>
<dbReference type="InterPro" id="IPR050509">
    <property type="entry name" value="CoA-transferase_III"/>
</dbReference>
<evidence type="ECO:0000313" key="3">
    <source>
        <dbReference type="Proteomes" id="UP001501079"/>
    </source>
</evidence>
<dbReference type="Gene3D" id="3.40.50.10540">
    <property type="entry name" value="Crotonobetainyl-coa:carnitine coa-transferase, domain 1"/>
    <property type="match status" value="1"/>
</dbReference>
<organism evidence="2 3">
    <name type="scientific">Gryllotalpicola koreensis</name>
    <dbReference type="NCBI Taxonomy" id="993086"/>
    <lineage>
        <taxon>Bacteria</taxon>
        <taxon>Bacillati</taxon>
        <taxon>Actinomycetota</taxon>
        <taxon>Actinomycetes</taxon>
        <taxon>Micrococcales</taxon>
        <taxon>Microbacteriaceae</taxon>
        <taxon>Gryllotalpicola</taxon>
    </lineage>
</organism>
<dbReference type="PANTHER" id="PTHR48228">
    <property type="entry name" value="SUCCINYL-COA--D-CITRAMALATE COA-TRANSFERASE"/>
    <property type="match status" value="1"/>
</dbReference>
<accession>A0ABP7ZYW2</accession>
<dbReference type="InterPro" id="IPR044855">
    <property type="entry name" value="CoA-Trfase_III_dom3_sf"/>
</dbReference>
<sequence>MVTSAPSGLGPLSGLRVLEFAGIGPGPHACILLADLGADVVRVQRPGTWRQGRPDPFGRGRQALVELDLKDAGGRAEALELVARADVLVEGFRPGVMEGLGLGPADAFVRNPRLVYGRMTGWGQEGPWSARAGHDINYISITGVLNAIGRSGERPVPPINLVGDYGGGSMFLLFGILAALYERQRSGEGQVVDAAMVDGAVALSHLVWASRGRGPALGGWSDERGTNTLDSGAPFYDVYETADGLYMAVGAIEPQFYAELLDGLGIDPDSLPPQHDRAHWPETKQRFADAFRAKTRAEWTDIFVGRDACTTPVLSFAEAPGNDHLAARSTFAEIDGVVQHRTAPRFSRTAPGAPGPGPQETTDAATIWRD</sequence>